<evidence type="ECO:0000259" key="2">
    <source>
        <dbReference type="Pfam" id="PF20061"/>
    </source>
</evidence>
<dbReference type="AlphaFoldDB" id="A0A931I0Y0"/>
<dbReference type="RefSeq" id="WP_197310505.1">
    <property type="nucleotide sequence ID" value="NZ_JADZLT010000043.1"/>
</dbReference>
<dbReference type="Proteomes" id="UP000631694">
    <property type="component" value="Unassembled WGS sequence"/>
</dbReference>
<evidence type="ECO:0000313" key="3">
    <source>
        <dbReference type="EMBL" id="MBH0237409.1"/>
    </source>
</evidence>
<feature type="transmembrane region" description="Helical" evidence="1">
    <location>
        <begin position="17"/>
        <end position="37"/>
    </location>
</feature>
<keyword evidence="4" id="KW-1185">Reference proteome</keyword>
<comment type="caution">
    <text evidence="3">The sequence shown here is derived from an EMBL/GenBank/DDBJ whole genome shotgun (WGS) entry which is preliminary data.</text>
</comment>
<reference evidence="3" key="1">
    <citation type="submission" date="2020-12" db="EMBL/GenBank/DDBJ databases">
        <title>Methylobrevis albus sp. nov., isolated from fresh water lack sediment.</title>
        <authorList>
            <person name="Zou Q."/>
        </authorList>
    </citation>
    <scope>NUCLEOTIDE SEQUENCE</scope>
    <source>
        <strain evidence="3">L22</strain>
    </source>
</reference>
<gene>
    <name evidence="3" type="ORF">I5731_06210</name>
</gene>
<name>A0A931I0Y0_9HYPH</name>
<protein>
    <recommendedName>
        <fullName evidence="2">DUF6460 domain-containing protein</fullName>
    </recommendedName>
</protein>
<keyword evidence="1" id="KW-0472">Membrane</keyword>
<proteinExistence type="predicted"/>
<evidence type="ECO:0000313" key="4">
    <source>
        <dbReference type="Proteomes" id="UP000631694"/>
    </source>
</evidence>
<organism evidence="3 4">
    <name type="scientific">Methylobrevis albus</name>
    <dbReference type="NCBI Taxonomy" id="2793297"/>
    <lineage>
        <taxon>Bacteria</taxon>
        <taxon>Pseudomonadati</taxon>
        <taxon>Pseudomonadota</taxon>
        <taxon>Alphaproteobacteria</taxon>
        <taxon>Hyphomicrobiales</taxon>
        <taxon>Pleomorphomonadaceae</taxon>
        <taxon>Methylobrevis</taxon>
    </lineage>
</organism>
<keyword evidence="1" id="KW-0812">Transmembrane</keyword>
<accession>A0A931I0Y0</accession>
<feature type="domain" description="DUF6460" evidence="2">
    <location>
        <begin position="54"/>
        <end position="88"/>
    </location>
</feature>
<evidence type="ECO:0000256" key="1">
    <source>
        <dbReference type="SAM" id="Phobius"/>
    </source>
</evidence>
<dbReference type="EMBL" id="JADZLT010000043">
    <property type="protein sequence ID" value="MBH0237409.1"/>
    <property type="molecule type" value="Genomic_DNA"/>
</dbReference>
<keyword evidence="1" id="KW-1133">Transmembrane helix</keyword>
<dbReference type="InterPro" id="IPR045594">
    <property type="entry name" value="DUF6460"/>
</dbReference>
<sequence>MANDQLSRFLGDSPLRVLVRLVFLSFIVGVVMAALGIEPYDIVDSIIRFFERFYDMGFAAIDKAVRYFLLGVVVVVPVWLLVRLARSGNR</sequence>
<feature type="transmembrane region" description="Helical" evidence="1">
    <location>
        <begin position="64"/>
        <end position="82"/>
    </location>
</feature>
<dbReference type="Pfam" id="PF20061">
    <property type="entry name" value="DUF6460"/>
    <property type="match status" value="1"/>
</dbReference>